<gene>
    <name evidence="5" type="ORF">PSON_ATCC_30995.1.T0340330</name>
</gene>
<dbReference type="PANTHER" id="PTHR12756:SF11">
    <property type="entry name" value="CYTOSOLIC CARBOXYPEPTIDASE 1"/>
    <property type="match status" value="1"/>
</dbReference>
<feature type="active site" description="Proton donor/acceptor" evidence="3">
    <location>
        <position position="785"/>
    </location>
</feature>
<sequence length="984" mass="114928">MKSLQKLLKNNKDLGHQYIDFMQLFEKKLKSCIINHNSRKNVLAQYKQQQYIHSPMPFFESQEFIVYGSFENSNIHGCCQEEKGILNVLLSSDTNTQGCTQWFYFGVKMHNQGILKIRILNNRRQNTLFKECNHVYVYDNDKWSVGQTKEIYYYRTNINHPFYHHEDVGIAQLQQNFSLYTLEFTYEFKQTEKIVFFALTRPYPIKKLQRFIDQCPFKRKSVCITTLGLPIWQIKTPKQNGQQIVVILARQHPSETAGSFICQEILRILWKGHDCMKKYRFIIYPMLNPDGVFLGNSRCNFNGIDLNRKWDNPKQKTEPEVHYVIKSIQKYSNIAFMIDLHGHSKKFNQFLYGCLHGKSVSEYMKIRQFGKILAQNNEMFQFKRDCSYGVSPDRVGTARVALWKRLNITNSMTIETSIYGQVGRAFNLEDYHSLAQNILHALDVYNDQIDSPELNINREMSKALKYDSGSDSEAEQDLIIPRPNRIKITSRKESSCKHQSVGYGCIKPKIETPQLIHQHSQFFKDQSFVELQPQPSKLLCFNSNKVQLQKIRSRMNSFQSQYIEEQPKLGNMISALQLQRFIDQCPFKRKSVCITTLGLPIWQIKTPKQNGQQIVVILARQHPSETAGSFICQEILRILWKGHDCMKKYRFIIYPMLNPDGVFLGNSRCNFNGIDLNRKWDNPKQKTEPEVHYVIKSIQKYSNIAFMIDLHGHSKKFNQFLYGCLHGKSVSEYMKIRQFGKILAQNNEMFQFKRDCSYGVSPDRVGTARVALWKRLNITNSMTIETSIYGQVGRAFNLEDYHSLAQNILHALDVYNDQIDSPELNINREMSKALKYDSGSDSEAEQDLIIPRPNRIKITSRKESSCKHQSVGYGCIKPKIETPQLIHQHSQFFKDQSFVELQPQPSKLLCFNSNKVQLQKIRSRMNSFQSQYIEEQPKLGNMISALQLEGLFAIMYHRELMITQSSKNNMYPIENLFIFYRAIC</sequence>
<dbReference type="OrthoDB" id="10253041at2759"/>
<dbReference type="InterPro" id="IPR000834">
    <property type="entry name" value="Peptidase_M14"/>
</dbReference>
<evidence type="ECO:0000313" key="6">
    <source>
        <dbReference type="Proteomes" id="UP000692954"/>
    </source>
</evidence>
<evidence type="ECO:0000256" key="3">
    <source>
        <dbReference type="PROSITE-ProRule" id="PRU01379"/>
    </source>
</evidence>
<dbReference type="Proteomes" id="UP000692954">
    <property type="component" value="Unassembled WGS sequence"/>
</dbReference>
<dbReference type="GO" id="GO:0006508">
    <property type="term" value="P:proteolysis"/>
    <property type="evidence" value="ECO:0007669"/>
    <property type="project" value="InterPro"/>
</dbReference>
<comment type="caution">
    <text evidence="5">The sequence shown here is derived from an EMBL/GenBank/DDBJ whole genome shotgun (WGS) entry which is preliminary data.</text>
</comment>
<dbReference type="InterPro" id="IPR050821">
    <property type="entry name" value="Cytosolic_carboxypeptidase"/>
</dbReference>
<dbReference type="GO" id="GO:0004181">
    <property type="term" value="F:metallocarboxypeptidase activity"/>
    <property type="evidence" value="ECO:0007669"/>
    <property type="project" value="InterPro"/>
</dbReference>
<reference evidence="5" key="1">
    <citation type="submission" date="2021-01" db="EMBL/GenBank/DDBJ databases">
        <authorList>
            <consortium name="Genoscope - CEA"/>
            <person name="William W."/>
        </authorList>
    </citation>
    <scope>NUCLEOTIDE SEQUENCE</scope>
</reference>
<evidence type="ECO:0000256" key="2">
    <source>
        <dbReference type="ARBA" id="ARBA00005988"/>
    </source>
</evidence>
<evidence type="ECO:0000256" key="1">
    <source>
        <dbReference type="ARBA" id="ARBA00001947"/>
    </source>
</evidence>
<feature type="domain" description="Peptidase M14" evidence="4">
    <location>
        <begin position="195"/>
        <end position="441"/>
    </location>
</feature>
<feature type="domain" description="Peptidase M14" evidence="4">
    <location>
        <begin position="566"/>
        <end position="811"/>
    </location>
</feature>
<keyword evidence="6" id="KW-1185">Reference proteome</keyword>
<proteinExistence type="inferred from homology"/>
<name>A0A8S1MI50_9CILI</name>
<protein>
    <recommendedName>
        <fullName evidence="4">Peptidase M14 domain-containing protein</fullName>
    </recommendedName>
</protein>
<comment type="similarity">
    <text evidence="2 3">Belongs to the peptidase M14 family.</text>
</comment>
<dbReference type="PANTHER" id="PTHR12756">
    <property type="entry name" value="CYTOSOLIC CARBOXYPEPTIDASE"/>
    <property type="match status" value="1"/>
</dbReference>
<dbReference type="AlphaFoldDB" id="A0A8S1MI50"/>
<dbReference type="Pfam" id="PF00246">
    <property type="entry name" value="Peptidase_M14"/>
    <property type="match status" value="2"/>
</dbReference>
<organism evidence="5 6">
    <name type="scientific">Paramecium sonneborni</name>
    <dbReference type="NCBI Taxonomy" id="65129"/>
    <lineage>
        <taxon>Eukaryota</taxon>
        <taxon>Sar</taxon>
        <taxon>Alveolata</taxon>
        <taxon>Ciliophora</taxon>
        <taxon>Intramacronucleata</taxon>
        <taxon>Oligohymenophorea</taxon>
        <taxon>Peniculida</taxon>
        <taxon>Parameciidae</taxon>
        <taxon>Paramecium</taxon>
    </lineage>
</organism>
<dbReference type="GO" id="GO:0008270">
    <property type="term" value="F:zinc ion binding"/>
    <property type="evidence" value="ECO:0007669"/>
    <property type="project" value="InterPro"/>
</dbReference>
<comment type="cofactor">
    <cofactor evidence="1">
        <name>Zn(2+)</name>
        <dbReference type="ChEBI" id="CHEBI:29105"/>
    </cofactor>
</comment>
<accession>A0A8S1MI50</accession>
<evidence type="ECO:0000313" key="5">
    <source>
        <dbReference type="EMBL" id="CAD8076346.1"/>
    </source>
</evidence>
<dbReference type="PROSITE" id="PS52035">
    <property type="entry name" value="PEPTIDASE_M14"/>
    <property type="match status" value="2"/>
</dbReference>
<dbReference type="EMBL" id="CAJJDN010000034">
    <property type="protein sequence ID" value="CAD8076346.1"/>
    <property type="molecule type" value="Genomic_DNA"/>
</dbReference>
<evidence type="ECO:0000259" key="4">
    <source>
        <dbReference type="PROSITE" id="PS52035"/>
    </source>
</evidence>
<feature type="active site" description="Proton donor/acceptor" evidence="3">
    <location>
        <position position="415"/>
    </location>
</feature>